<dbReference type="AlphaFoldDB" id="A0AAE1JSC2"/>
<gene>
    <name evidence="1" type="ORF">QN277_018716</name>
</gene>
<reference evidence="1" key="1">
    <citation type="submission" date="2023-10" db="EMBL/GenBank/DDBJ databases">
        <title>Chromosome-level genome of the transformable northern wattle, Acacia crassicarpa.</title>
        <authorList>
            <person name="Massaro I."/>
            <person name="Sinha N.R."/>
            <person name="Poethig S."/>
            <person name="Leichty A.R."/>
        </authorList>
    </citation>
    <scope>NUCLEOTIDE SEQUENCE</scope>
    <source>
        <strain evidence="1">Acra3RX</strain>
        <tissue evidence="1">Leaf</tissue>
    </source>
</reference>
<organism evidence="1 2">
    <name type="scientific">Acacia crassicarpa</name>
    <name type="common">northern wattle</name>
    <dbReference type="NCBI Taxonomy" id="499986"/>
    <lineage>
        <taxon>Eukaryota</taxon>
        <taxon>Viridiplantae</taxon>
        <taxon>Streptophyta</taxon>
        <taxon>Embryophyta</taxon>
        <taxon>Tracheophyta</taxon>
        <taxon>Spermatophyta</taxon>
        <taxon>Magnoliopsida</taxon>
        <taxon>eudicotyledons</taxon>
        <taxon>Gunneridae</taxon>
        <taxon>Pentapetalae</taxon>
        <taxon>rosids</taxon>
        <taxon>fabids</taxon>
        <taxon>Fabales</taxon>
        <taxon>Fabaceae</taxon>
        <taxon>Caesalpinioideae</taxon>
        <taxon>mimosoid clade</taxon>
        <taxon>Acacieae</taxon>
        <taxon>Acacia</taxon>
    </lineage>
</organism>
<dbReference type="EMBL" id="JAWXYG010000004">
    <property type="protein sequence ID" value="KAK4275676.1"/>
    <property type="molecule type" value="Genomic_DNA"/>
</dbReference>
<keyword evidence="2" id="KW-1185">Reference proteome</keyword>
<accession>A0AAE1JSC2</accession>
<sequence length="102" mass="11138">MEWKCGTLNLGSVLSAEATAQSNLLLLLRSIDRRSCLLLLPHRRRRPLQTPESRLAVAASSSSSPSLEAFWNWTAGIGRDCFFTGRVEAGAGHHPLTHGLTL</sequence>
<evidence type="ECO:0000313" key="2">
    <source>
        <dbReference type="Proteomes" id="UP001293593"/>
    </source>
</evidence>
<name>A0AAE1JSC2_9FABA</name>
<evidence type="ECO:0000313" key="1">
    <source>
        <dbReference type="EMBL" id="KAK4275676.1"/>
    </source>
</evidence>
<protein>
    <submittedName>
        <fullName evidence="1">Uncharacterized protein</fullName>
    </submittedName>
</protein>
<dbReference type="Proteomes" id="UP001293593">
    <property type="component" value="Unassembled WGS sequence"/>
</dbReference>
<comment type="caution">
    <text evidence="1">The sequence shown here is derived from an EMBL/GenBank/DDBJ whole genome shotgun (WGS) entry which is preliminary data.</text>
</comment>
<proteinExistence type="predicted"/>